<reference evidence="1 2" key="1">
    <citation type="journal article" date="2024" name="Front. Microbiol.">
        <title>Novel thermophilic genera Geochorda gen. nov. and Carboxydochorda gen. nov. from the deep terrestrial subsurface reveal the ecophysiological diversity in the class Limnochordia.</title>
        <authorList>
            <person name="Karnachuk O.V."/>
            <person name="Lukina A.P."/>
            <person name="Avakyan M.R."/>
            <person name="Kadnikov V.V."/>
            <person name="Begmatov S."/>
            <person name="Beletsky A.V."/>
            <person name="Vlasova K.G."/>
            <person name="Novikov A.A."/>
            <person name="Shcherbakova V.A."/>
            <person name="Mardanov A.V."/>
            <person name="Ravin N.V."/>
        </authorList>
    </citation>
    <scope>NUCLEOTIDE SEQUENCE [LARGE SCALE GENOMIC DNA]</scope>
    <source>
        <strain evidence="1 2">L945</strain>
    </source>
</reference>
<evidence type="ECO:0000313" key="2">
    <source>
        <dbReference type="Proteomes" id="UP001332192"/>
    </source>
</evidence>
<sequence length="309" mass="33854">MARAIVGASRRTDIPAFYARWWMERVRAGWVEWVHPFGGGVRRASLRPEDVLAIVFWTRHPGPLIPYLHELEGRGYRFYFHVTVNGYPRAIEPHSPPAGAAVRAFRALADRIGPERVLWRYDPIVVGKLGGDSLDAGYHLRQFEALARQLAGATRRCTVSFVSLYAKTARRLGQVMPGLSPGWPAQRRRELAADLAAIAWAYGMSLQACCDDALVGAGRGEARVAKARCVDPELVAALRPGEELHLEPGPSRAQCGCARSVDVGAYDTCLFGCAYCYATRSQAAALARFRAHRPADTMLARPAASRGAA</sequence>
<dbReference type="Proteomes" id="UP001332192">
    <property type="component" value="Chromosome"/>
</dbReference>
<protein>
    <submittedName>
        <fullName evidence="1">DUF1848 domain-containing protein</fullName>
    </submittedName>
</protein>
<dbReference type="EMBL" id="CP141615">
    <property type="protein sequence ID" value="WRP16149.1"/>
    <property type="molecule type" value="Genomic_DNA"/>
</dbReference>
<evidence type="ECO:0000313" key="1">
    <source>
        <dbReference type="EMBL" id="WRP16149.1"/>
    </source>
</evidence>
<name>A0ABZ1BTP3_9FIRM</name>
<keyword evidence="2" id="KW-1185">Reference proteome</keyword>
<proteinExistence type="predicted"/>
<organism evidence="1 2">
    <name type="scientific">Carboxydichorda subterranea</name>
    <dbReference type="NCBI Taxonomy" id="3109565"/>
    <lineage>
        <taxon>Bacteria</taxon>
        <taxon>Bacillati</taxon>
        <taxon>Bacillota</taxon>
        <taxon>Limnochordia</taxon>
        <taxon>Limnochordales</taxon>
        <taxon>Geochordaceae</taxon>
        <taxon>Carboxydichorda</taxon>
    </lineage>
</organism>
<gene>
    <name evidence="1" type="ORF">U7230_08510</name>
</gene>
<accession>A0ABZ1BTP3</accession>
<dbReference type="RefSeq" id="WP_324715422.1">
    <property type="nucleotide sequence ID" value="NZ_CP141615.1"/>
</dbReference>
<dbReference type="Pfam" id="PF08902">
    <property type="entry name" value="DUF1848"/>
    <property type="match status" value="1"/>
</dbReference>
<dbReference type="InterPro" id="IPR014998">
    <property type="entry name" value="DUF1848"/>
</dbReference>